<dbReference type="RefSeq" id="WP_162369320.1">
    <property type="nucleotide sequence ID" value="NZ_JAAEEH010000004.1"/>
</dbReference>
<sequence>MNKMFTPELEEQLRQVFEGLVDDVTIALFTDGEACYSCPETVGYMREVAALSDKIHLKEYDLQRDAATAAGFKVDLAPSIVLLDAKGDYQGVKFNGIPAGHEINSFIPALLEVSGQASEVPEDLAARVDAIDKPVNIKVFVTLSCPHCPGAVQKAHKLALMNPHVEAEMVEAQTFQELSSKFNVSGVPKIVINDTYELVGNQPIQAFLDEMERI</sequence>
<evidence type="ECO:0000259" key="1">
    <source>
        <dbReference type="Pfam" id="PF13192"/>
    </source>
</evidence>
<dbReference type="PROSITE" id="PS51354">
    <property type="entry name" value="GLUTAREDOXIN_2"/>
    <property type="match status" value="1"/>
</dbReference>
<accession>A0A7X5HTW1</accession>
<protein>
    <submittedName>
        <fullName evidence="2">Glutaredoxin</fullName>
    </submittedName>
</protein>
<dbReference type="SUPFAM" id="SSF52833">
    <property type="entry name" value="Thioredoxin-like"/>
    <property type="match status" value="2"/>
</dbReference>
<dbReference type="InterPro" id="IPR011903">
    <property type="entry name" value="TON_0319-like"/>
</dbReference>
<dbReference type="AlphaFoldDB" id="A0A7X5HTW1"/>
<evidence type="ECO:0000313" key="3">
    <source>
        <dbReference type="Proteomes" id="UP000461585"/>
    </source>
</evidence>
<dbReference type="Gene3D" id="3.40.30.80">
    <property type="match status" value="1"/>
</dbReference>
<dbReference type="InterPro" id="IPR036249">
    <property type="entry name" value="Thioredoxin-like_sf"/>
</dbReference>
<evidence type="ECO:0000313" key="2">
    <source>
        <dbReference type="EMBL" id="NDL66590.1"/>
    </source>
</evidence>
<dbReference type="PANTHER" id="PTHR37170:SF1">
    <property type="entry name" value="GLUTAREDOXIN-LIKE PROTEIN"/>
    <property type="match status" value="1"/>
</dbReference>
<reference evidence="2 3" key="1">
    <citation type="submission" date="2020-01" db="EMBL/GenBank/DDBJ databases">
        <title>Anaeroalcalibacter tamaniensis gen. nov., sp. nov., moderately halophilic strictly anaerobic fermenter bacterium from mud volcano of Taman peninsula.</title>
        <authorList>
            <person name="Frolova A."/>
            <person name="Merkel A.Y."/>
            <person name="Slobodkin A.I."/>
        </authorList>
    </citation>
    <scope>NUCLEOTIDE SEQUENCE [LARGE SCALE GENOMIC DNA]</scope>
    <source>
        <strain evidence="2 3">F-3ap</strain>
    </source>
</reference>
<gene>
    <name evidence="2" type="ORF">GXN74_02345</name>
</gene>
<organism evidence="2 3">
    <name type="scientific">Anaerotalea alkaliphila</name>
    <dbReference type="NCBI Taxonomy" id="2662126"/>
    <lineage>
        <taxon>Bacteria</taxon>
        <taxon>Bacillati</taxon>
        <taxon>Bacillota</taxon>
        <taxon>Clostridia</taxon>
        <taxon>Eubacteriales</taxon>
        <taxon>Anaerotalea</taxon>
    </lineage>
</organism>
<dbReference type="Pfam" id="PF13192">
    <property type="entry name" value="Thioredoxin_3"/>
    <property type="match status" value="1"/>
</dbReference>
<comment type="caution">
    <text evidence="2">The sequence shown here is derived from an EMBL/GenBank/DDBJ whole genome shotgun (WGS) entry which is preliminary data.</text>
</comment>
<proteinExistence type="predicted"/>
<dbReference type="CDD" id="cd02973">
    <property type="entry name" value="TRX_GRX_like"/>
    <property type="match status" value="1"/>
</dbReference>
<dbReference type="EMBL" id="JAAEEH010000004">
    <property type="protein sequence ID" value="NDL66590.1"/>
    <property type="molecule type" value="Genomic_DNA"/>
</dbReference>
<keyword evidence="3" id="KW-1185">Reference proteome</keyword>
<dbReference type="NCBIfam" id="TIGR02187">
    <property type="entry name" value="PDO_seleno_TRX"/>
    <property type="match status" value="1"/>
</dbReference>
<name>A0A7X5HTW1_9FIRM</name>
<dbReference type="Proteomes" id="UP000461585">
    <property type="component" value="Unassembled WGS sequence"/>
</dbReference>
<feature type="domain" description="Thioredoxin-like fold" evidence="1">
    <location>
        <begin position="135"/>
        <end position="211"/>
    </location>
</feature>
<dbReference type="InterPro" id="IPR012336">
    <property type="entry name" value="Thioredoxin-like_fold"/>
</dbReference>
<dbReference type="PANTHER" id="PTHR37170">
    <property type="entry name" value="GLUTAREDOXIN-RELATED"/>
    <property type="match status" value="1"/>
</dbReference>